<sequence>MVRRVSLGNIKLREVNKNKIKQQTLQLASRPGPSLTRVRTAFLFLVRMKFLCLNIIALLTFALSLYSQNQIDTAKTKRSDIDTVVVYSAIDSAIYDVENRQMFLFGRADVRYKTMRLRSAGVSMNLDSAVLQAYGLPDSTGEKFTGLPILNDGGEEYHGFKLAYNFKTQKGRITQATTQMENAFYYGDRIKKVDKDVLFVYKGRYTTCDADEPHYYIEGREMKILINDKVIARPVVLYIEDIPVFILPFGVFPSKSGRRSGFIPPVWGQTSNSGFYFKRFGYYWAMSDYTDFTTTFDWYTRGGWQVASDFRYALRYKFSGAIGFAFANFYTGEEKDPDRFSSKEWRLNLIHNQVVDPTSRISANVNISTNNYFRATGTTIRDVLQQTLISNVSYSKTFEGINGSISINAFRSQDLNTGNVDEILPEISFSLPQVFPFATKSSALGGYEQWYEKISFGYSSRFVNSRSTAKTKQFRYGVAHNFRVNFVPTIRYFNVTPFFTYNENWYDRRVVKFYNPETRQVESRVQRGFFQARYFNFGVSLSTRIYGIWQPEVFGVSGFRHTLMPSVSFVYQPDFSAPFWRNYGSYVDSTGRVVKYDYFENSLFGGAPIGKSQSVGISIGNIFEMKTSARDSLGNQKKYQLLNLNLSLTYNFVAPNKKLSPLFATARTNIAGIDIFSSAVFDFYKFKSTEPLIKTGRVARMTNFNLSFSFSLTGSRRDESNRMQGIEGAGEGFLRGREFFKPGFDFSWNLSFGFDFSLNRFDPAQTYKSSSLRFTFGFDVTKNWRIMGSGSYDFVSKQLLVPSISIYRDLHCWEANFEWRPVGYVKGFDLEIRVKAPQLRDLKIVKRKTSIGR</sequence>
<keyword evidence="4" id="KW-1185">Reference proteome</keyword>
<feature type="domain" description="LPS-assembly protein LptD central" evidence="2">
    <location>
        <begin position="230"/>
        <end position="684"/>
    </location>
</feature>
<organism evidence="3 4">
    <name type="scientific">Candidatus Thermokryptus mobilis</name>
    <dbReference type="NCBI Taxonomy" id="1643428"/>
    <lineage>
        <taxon>Bacteria</taxon>
        <taxon>Pseudomonadati</taxon>
        <taxon>Candidatus Kryptoniota</taxon>
        <taxon>Candidatus Thermokryptus</taxon>
    </lineage>
</organism>
<dbReference type="AlphaFoldDB" id="A0A0S4N5R8"/>
<dbReference type="InterPro" id="IPR045659">
    <property type="entry name" value="LptD_2"/>
</dbReference>
<keyword evidence="1" id="KW-1133">Transmembrane helix</keyword>
<gene>
    <name evidence="3" type="ORF">JGI1_01488</name>
</gene>
<dbReference type="PANTHER" id="PTHR30189">
    <property type="entry name" value="LPS-ASSEMBLY PROTEIN"/>
    <property type="match status" value="1"/>
</dbReference>
<keyword evidence="1" id="KW-0472">Membrane</keyword>
<dbReference type="PANTHER" id="PTHR30189:SF1">
    <property type="entry name" value="LPS-ASSEMBLY PROTEIN LPTD"/>
    <property type="match status" value="1"/>
</dbReference>
<evidence type="ECO:0000256" key="1">
    <source>
        <dbReference type="SAM" id="Phobius"/>
    </source>
</evidence>
<evidence type="ECO:0000259" key="2">
    <source>
        <dbReference type="Pfam" id="PF19838"/>
    </source>
</evidence>
<evidence type="ECO:0000313" key="4">
    <source>
        <dbReference type="Proteomes" id="UP000320623"/>
    </source>
</evidence>
<dbReference type="GO" id="GO:1990351">
    <property type="term" value="C:transporter complex"/>
    <property type="evidence" value="ECO:0007669"/>
    <property type="project" value="TreeGrafter"/>
</dbReference>
<dbReference type="STRING" id="1643428.GCA_001442855_01457"/>
<name>A0A0S4N5R8_9BACT</name>
<dbReference type="GO" id="GO:0009279">
    <property type="term" value="C:cell outer membrane"/>
    <property type="evidence" value="ECO:0007669"/>
    <property type="project" value="TreeGrafter"/>
</dbReference>
<dbReference type="Pfam" id="PF19838">
    <property type="entry name" value="LptD_2"/>
    <property type="match status" value="1"/>
</dbReference>
<feature type="transmembrane region" description="Helical" evidence="1">
    <location>
        <begin position="44"/>
        <end position="66"/>
    </location>
</feature>
<evidence type="ECO:0000313" key="3">
    <source>
        <dbReference type="EMBL" id="CUU06304.1"/>
    </source>
</evidence>
<dbReference type="EMBL" id="FAOO01000009">
    <property type="protein sequence ID" value="CUU06304.1"/>
    <property type="molecule type" value="Genomic_DNA"/>
</dbReference>
<reference evidence="4" key="1">
    <citation type="submission" date="2015-11" db="EMBL/GenBank/DDBJ databases">
        <authorList>
            <person name="Varghese N."/>
        </authorList>
    </citation>
    <scope>NUCLEOTIDE SEQUENCE [LARGE SCALE GENOMIC DNA]</scope>
</reference>
<dbReference type="InterPro" id="IPR050218">
    <property type="entry name" value="LptD"/>
</dbReference>
<keyword evidence="1" id="KW-0812">Transmembrane</keyword>
<accession>A0A0S4N5R8</accession>
<protein>
    <submittedName>
        <fullName evidence="3">LPS assembly outer membrane protein LptD (Organic solvent tolerance protein OstA)</fullName>
    </submittedName>
</protein>
<proteinExistence type="predicted"/>
<dbReference type="Proteomes" id="UP000320623">
    <property type="component" value="Unassembled WGS sequence"/>
</dbReference>